<dbReference type="Proteomes" id="UP000663844">
    <property type="component" value="Unassembled WGS sequence"/>
</dbReference>
<protein>
    <submittedName>
        <fullName evidence="1">Uncharacterized protein</fullName>
    </submittedName>
</protein>
<gene>
    <name evidence="1" type="ORF">JYZ213_LOCUS11266</name>
    <name evidence="2" type="ORF">OXD698_LOCUS38166</name>
</gene>
<dbReference type="AlphaFoldDB" id="A0A814ALK3"/>
<dbReference type="EMBL" id="CAJNOG010000084">
    <property type="protein sequence ID" value="CAF0914505.1"/>
    <property type="molecule type" value="Genomic_DNA"/>
</dbReference>
<comment type="caution">
    <text evidence="1">The sequence shown here is derived from an EMBL/GenBank/DDBJ whole genome shotgun (WGS) entry which is preliminary data.</text>
</comment>
<dbReference type="EMBL" id="CAJOAZ010007060">
    <property type="protein sequence ID" value="CAF4152892.1"/>
    <property type="molecule type" value="Genomic_DNA"/>
</dbReference>
<evidence type="ECO:0000313" key="2">
    <source>
        <dbReference type="EMBL" id="CAF4152892.1"/>
    </source>
</evidence>
<sequence>MKKLYKKGQEECAQFNKEGNTLWGKAFEKMILIYKEEKTCSFDIIIIIDIIKKIMSRREDIDLNENGNGNDNRHDLPVYHRIQRILTILASHIKTFAEKKKVEFHSITPVILQFDKTLAYDLTIILIGILKKKCRRLFVFKFLLNLVFYEYNVDREECKHLLRQMRQSNNLCTRRQAMNYIMPWAEDGTLIKKHGFPR</sequence>
<reference evidence="1" key="1">
    <citation type="submission" date="2021-02" db="EMBL/GenBank/DDBJ databases">
        <authorList>
            <person name="Nowell W R."/>
        </authorList>
    </citation>
    <scope>NUCLEOTIDE SEQUENCE</scope>
</reference>
<name>A0A814ALK3_9BILA</name>
<dbReference type="Proteomes" id="UP000663845">
    <property type="component" value="Unassembled WGS sequence"/>
</dbReference>
<evidence type="ECO:0000313" key="3">
    <source>
        <dbReference type="Proteomes" id="UP000663845"/>
    </source>
</evidence>
<evidence type="ECO:0000313" key="1">
    <source>
        <dbReference type="EMBL" id="CAF0914505.1"/>
    </source>
</evidence>
<proteinExistence type="predicted"/>
<organism evidence="1 3">
    <name type="scientific">Adineta steineri</name>
    <dbReference type="NCBI Taxonomy" id="433720"/>
    <lineage>
        <taxon>Eukaryota</taxon>
        <taxon>Metazoa</taxon>
        <taxon>Spiralia</taxon>
        <taxon>Gnathifera</taxon>
        <taxon>Rotifera</taxon>
        <taxon>Eurotatoria</taxon>
        <taxon>Bdelloidea</taxon>
        <taxon>Adinetida</taxon>
        <taxon>Adinetidae</taxon>
        <taxon>Adineta</taxon>
    </lineage>
</organism>
<accession>A0A814ALK3</accession>